<organism evidence="1 2">
    <name type="scientific">Coemansia linderi</name>
    <dbReference type="NCBI Taxonomy" id="2663919"/>
    <lineage>
        <taxon>Eukaryota</taxon>
        <taxon>Fungi</taxon>
        <taxon>Fungi incertae sedis</taxon>
        <taxon>Zoopagomycota</taxon>
        <taxon>Kickxellomycotina</taxon>
        <taxon>Kickxellomycetes</taxon>
        <taxon>Kickxellales</taxon>
        <taxon>Kickxellaceae</taxon>
        <taxon>Coemansia</taxon>
    </lineage>
</organism>
<feature type="non-terminal residue" evidence="1">
    <location>
        <position position="674"/>
    </location>
</feature>
<dbReference type="Proteomes" id="UP001140066">
    <property type="component" value="Unassembled WGS sequence"/>
</dbReference>
<evidence type="ECO:0000313" key="2">
    <source>
        <dbReference type="Proteomes" id="UP001140066"/>
    </source>
</evidence>
<comment type="caution">
    <text evidence="1">The sequence shown here is derived from an EMBL/GenBank/DDBJ whole genome shotgun (WGS) entry which is preliminary data.</text>
</comment>
<dbReference type="EMBL" id="JANBUK010001649">
    <property type="protein sequence ID" value="KAJ2778788.1"/>
    <property type="molecule type" value="Genomic_DNA"/>
</dbReference>
<evidence type="ECO:0000313" key="1">
    <source>
        <dbReference type="EMBL" id="KAJ2778788.1"/>
    </source>
</evidence>
<proteinExistence type="predicted"/>
<keyword evidence="2" id="KW-1185">Reference proteome</keyword>
<accession>A0ACC1KAQ4</accession>
<sequence length="674" mass="71614">MFTNGAENPAVRAKQLIDNAKQASVLDQQDYVELQRIMEDLLQDIFSSFSTPGSAGGAEAGLYLISELLSSPSVTRLYECGIRSAALTLGAMPAAIANISSQGGNETASIFSSQIADVCLSKLAKAVDELGRQLEKSVAASGSGDSASLVELLQLATASAECTADAIERLSGAGDDGLLRSPAIWRSALDGTSAVALHVFKMYEGGCRFHALCANSVLRRQTQCGQLYKASERLIMLSSAVFGSRAHLEQDSGMKRSLLLRYCERTLAVHRAMLNSAPLFKAVWQSLCAIVTGFPAGASFDAAGLCLKVYLKSCDVVGLLAAQQVAVVRQAKPSETRDQKAEQRVNRTMAFIRFIVFQMPSLLARIGATEPAGSNSAMATALFAAVDVVAGELACGQTLCRLSPKMSALIRQVVDTFIAKALLSLLAHYVAPITDYLDSLLAFVDGGNQRTSQIPLLPGLKHVEASREVLLIVATGIDAFTADQQQMLLTRGTGLIRAIALTIDRDIVSVLPYAMADAGHVCDEQMSLAIDAEKLVQAVALCATRVASPVHFGFWETGALAAIVHSPRCSLGAWVVAEAWIVLAKHVLSGELVLSTVTGITEALVSKQSADLGQNTVVRRLVSGMVATRSDVERERLLSGIVTRFLRPNDPLRAASACALVPWTVFNTSAVAVQ</sequence>
<protein>
    <submittedName>
        <fullName evidence="1">Uncharacterized protein</fullName>
    </submittedName>
</protein>
<reference evidence="1" key="1">
    <citation type="submission" date="2022-07" db="EMBL/GenBank/DDBJ databases">
        <title>Phylogenomic reconstructions and comparative analyses of Kickxellomycotina fungi.</title>
        <authorList>
            <person name="Reynolds N.K."/>
            <person name="Stajich J.E."/>
            <person name="Barry K."/>
            <person name="Grigoriev I.V."/>
            <person name="Crous P."/>
            <person name="Smith M.E."/>
        </authorList>
    </citation>
    <scope>NUCLEOTIDE SEQUENCE</scope>
    <source>
        <strain evidence="1">BCRC 34191</strain>
    </source>
</reference>
<gene>
    <name evidence="1" type="ORF">GGI18_004014</name>
</gene>
<name>A0ACC1KAQ4_9FUNG</name>